<gene>
    <name evidence="1" type="ORF">GCM10009560_26870</name>
</gene>
<proteinExistence type="predicted"/>
<organism evidence="1 2">
    <name type="scientific">Nonomuraea longicatena</name>
    <dbReference type="NCBI Taxonomy" id="83682"/>
    <lineage>
        <taxon>Bacteria</taxon>
        <taxon>Bacillati</taxon>
        <taxon>Actinomycetota</taxon>
        <taxon>Actinomycetes</taxon>
        <taxon>Streptosporangiales</taxon>
        <taxon>Streptosporangiaceae</taxon>
        <taxon>Nonomuraea</taxon>
    </lineage>
</organism>
<evidence type="ECO:0000313" key="1">
    <source>
        <dbReference type="EMBL" id="GAA0925418.1"/>
    </source>
</evidence>
<reference evidence="1 2" key="1">
    <citation type="journal article" date="2019" name="Int. J. Syst. Evol. Microbiol.">
        <title>The Global Catalogue of Microorganisms (GCM) 10K type strain sequencing project: providing services to taxonomists for standard genome sequencing and annotation.</title>
        <authorList>
            <consortium name="The Broad Institute Genomics Platform"/>
            <consortium name="The Broad Institute Genome Sequencing Center for Infectious Disease"/>
            <person name="Wu L."/>
            <person name="Ma J."/>
        </authorList>
    </citation>
    <scope>NUCLEOTIDE SEQUENCE [LARGE SCALE GENOMIC DNA]</scope>
    <source>
        <strain evidence="1 2">JCM 11136</strain>
    </source>
</reference>
<comment type="caution">
    <text evidence="1">The sequence shown here is derived from an EMBL/GenBank/DDBJ whole genome shotgun (WGS) entry which is preliminary data.</text>
</comment>
<accession>A0ABN1PAW5</accession>
<keyword evidence="2" id="KW-1185">Reference proteome</keyword>
<sequence>MALGRELGQVSGLRGFAKLADLGRRAVGRPCCRKAGRRPFWYAGSARTESGGWVTVSAEEDFRQVGDELADLGVQVSRMMGRPALKDQAGKVFASLQRDGAMVFRLVRDTPEHADALNLPGASLFDPSGKGREVKDWVVVPHSSADTWTDLAEAALSRPR</sequence>
<protein>
    <recommendedName>
        <fullName evidence="3">TfoX N-terminal domain-containing protein</fullName>
    </recommendedName>
</protein>
<dbReference type="Proteomes" id="UP001501578">
    <property type="component" value="Unassembled WGS sequence"/>
</dbReference>
<name>A0ABN1PAW5_9ACTN</name>
<evidence type="ECO:0008006" key="3">
    <source>
        <dbReference type="Google" id="ProtNLM"/>
    </source>
</evidence>
<dbReference type="EMBL" id="BAAAHQ010000011">
    <property type="protein sequence ID" value="GAA0925418.1"/>
    <property type="molecule type" value="Genomic_DNA"/>
</dbReference>
<evidence type="ECO:0000313" key="2">
    <source>
        <dbReference type="Proteomes" id="UP001501578"/>
    </source>
</evidence>